<proteinExistence type="predicted"/>
<accession>A0A7J5Y5M1</accession>
<comment type="caution">
    <text evidence="2">The sequence shown here is derived from an EMBL/GenBank/DDBJ whole genome shotgun (WGS) entry which is preliminary data.</text>
</comment>
<reference evidence="2 3" key="1">
    <citation type="submission" date="2020-03" db="EMBL/GenBank/DDBJ databases">
        <title>Dissostichus mawsoni Genome sequencing and assembly.</title>
        <authorList>
            <person name="Park H."/>
        </authorList>
    </citation>
    <scope>NUCLEOTIDE SEQUENCE [LARGE SCALE GENOMIC DNA]</scope>
    <source>
        <strain evidence="2">DM0001</strain>
        <tissue evidence="2">Muscle</tissue>
    </source>
</reference>
<evidence type="ECO:0000313" key="3">
    <source>
        <dbReference type="Proteomes" id="UP000518266"/>
    </source>
</evidence>
<gene>
    <name evidence="2" type="ORF">F7725_007546</name>
</gene>
<dbReference type="Proteomes" id="UP000518266">
    <property type="component" value="Unassembled WGS sequence"/>
</dbReference>
<sequence length="102" mass="12240">MEIERNVLRGDLEYLNLRYGNLLKTRMKDEAEMDILRKENQNLRELKKPCTDDKDLEIARLREENRTLKLRCGVEEDEEPGTSSSSWQRCGVWTRRKRRTGR</sequence>
<evidence type="ECO:0000313" key="2">
    <source>
        <dbReference type="EMBL" id="KAF3844383.1"/>
    </source>
</evidence>
<organism evidence="2 3">
    <name type="scientific">Dissostichus mawsoni</name>
    <name type="common">Antarctic cod</name>
    <dbReference type="NCBI Taxonomy" id="36200"/>
    <lineage>
        <taxon>Eukaryota</taxon>
        <taxon>Metazoa</taxon>
        <taxon>Chordata</taxon>
        <taxon>Craniata</taxon>
        <taxon>Vertebrata</taxon>
        <taxon>Euteleostomi</taxon>
        <taxon>Actinopterygii</taxon>
        <taxon>Neopterygii</taxon>
        <taxon>Teleostei</taxon>
        <taxon>Neoteleostei</taxon>
        <taxon>Acanthomorphata</taxon>
        <taxon>Eupercaria</taxon>
        <taxon>Perciformes</taxon>
        <taxon>Notothenioidei</taxon>
        <taxon>Nototheniidae</taxon>
        <taxon>Dissostichus</taxon>
    </lineage>
</organism>
<dbReference type="AlphaFoldDB" id="A0A7J5Y5M1"/>
<feature type="region of interest" description="Disordered" evidence="1">
    <location>
        <begin position="74"/>
        <end position="102"/>
    </location>
</feature>
<keyword evidence="3" id="KW-1185">Reference proteome</keyword>
<evidence type="ECO:0000256" key="1">
    <source>
        <dbReference type="SAM" id="MobiDB-lite"/>
    </source>
</evidence>
<dbReference type="EMBL" id="JAAKFY010000015">
    <property type="protein sequence ID" value="KAF3844383.1"/>
    <property type="molecule type" value="Genomic_DNA"/>
</dbReference>
<name>A0A7J5Y5M1_DISMA</name>
<protein>
    <submittedName>
        <fullName evidence="2">Uncharacterized protein</fullName>
    </submittedName>
</protein>